<comment type="caution">
    <text evidence="3">The sequence shown here is derived from an EMBL/GenBank/DDBJ whole genome shotgun (WGS) entry which is preliminary data.</text>
</comment>
<dbReference type="AlphaFoldDB" id="A0AAV4R4X2"/>
<feature type="coiled-coil region" evidence="2">
    <location>
        <begin position="1155"/>
        <end position="1186"/>
    </location>
</feature>
<dbReference type="SUPFAM" id="SSF69322">
    <property type="entry name" value="Tricorn protease domain 2"/>
    <property type="match status" value="1"/>
</dbReference>
<keyword evidence="1" id="KW-0853">WD repeat</keyword>
<dbReference type="PANTHER" id="PTHR32215:SF0">
    <property type="entry name" value="CILIA- AND FLAGELLA-ASSOCIATED PROTEIN 57"/>
    <property type="match status" value="1"/>
</dbReference>
<dbReference type="SUPFAM" id="SSF50998">
    <property type="entry name" value="Quinoprotein alcohol dehydrogenase-like"/>
    <property type="match status" value="1"/>
</dbReference>
<dbReference type="EMBL" id="BPLQ01005479">
    <property type="protein sequence ID" value="GIY15138.1"/>
    <property type="molecule type" value="Genomic_DNA"/>
</dbReference>
<dbReference type="Proteomes" id="UP001054837">
    <property type="component" value="Unassembled WGS sequence"/>
</dbReference>
<dbReference type="InterPro" id="IPR011047">
    <property type="entry name" value="Quinoprotein_ADH-like_sf"/>
</dbReference>
<dbReference type="Gene3D" id="2.130.10.10">
    <property type="entry name" value="YVTN repeat-like/Quinoprotein amine dehydrogenase"/>
    <property type="match status" value="3"/>
</dbReference>
<sequence length="1190" mass="136920">MDSEFYYSFGVNSSCIRNMTFYDNNTIIFIAGKLCVLLDLRTRNQRLIQIVEGYELTALIRCESHLVLALKGNPPIVCLYNIDSSSKKLYPGPPSMKSDTFHCISVSVSLKFVAAQSYGPDWVLVIWLSGTKEIVAVFKPNAGKPRCAVHDMSFNASDREELIVVGKNVFRLYEYQNESESEAGEFVEVIFEKHEEGEEYLSIAWPQKENLAVSNTNGKILFFRGIDLVREISVMDTLQDILDSTQDSSATDISLQLRAVTCLTCTPHKLLCVFDGCTVVIYEGEEIFQYTLSKCVYLSTPNVVNKFPGEAVMSYDFLTQMEWNLNFTILSATTADGQLLYLDFSKKDTDVKHFDILLYRQLTNPVIAMDFARDRPVVGTCSEKSLILWNYETRRQELIMKFRNTLKSFAIHPSGLYLALGFDFFARICAVLYDRLADYTMLDLKNCSRISFSYGGNLLALASNTTIEIYDFLTFKRLSKLDSHAGRILSLLWTNDDSRLFSGDERGVICEWDLVSWCKLWENTAVVLYSCVAFMPNKNAIVAVAGRSLKCVSDGSVQWEFDCPNNLNAIAITNDGKFVYTGAVAGNIGKYSLPISGTLISMFAHNGEVTEMKFNSSNRILFTASKDGLLFVWKTELLDEDVKEGTLGNAVFTSTSDLSEQKEKIKILRLSVKQCAVAYECDVKFYQLEHEEVMRDMFVDHERVISQLNKEIGDTKTEIELAVFDSDISGELQAVEEFSRRKMFEQTEKLDAAYKRTKEYIEETQKMTEMFDNTLSVMEKDYTEIMTREVENEQILLNRVRDLENTIMRVQETTQAERETILVAKQKFEDKKLAEGKVWREAEEVKIEKEKRELEMLENESKRLHCLAMLMQEDAERKRKLASGHVDYEIYEKLNGVDVLRKQYHSLEDKLKAKERIAQTQDAKYYKMRKVVGSLHRSHSVFKGTVERMKSKIRAIQTEIESCRKEITESNDAVPIIEEKIRLSSDQCNTLIKKLRETIDGFRDKRDVLRGHQNILLKYTSLLHESLSFNCKPKELRQNILHLFDQVKSGVEEYLDPNLKNEFAHQVETLKDTYQYIKGDPSKLTKEQSSAEFKLSQENSKLLNEVHVVQKEQEKLREVIFQMEVAMGMPQTRLAKPTKKTAELRDTIDFVFSTLSRTREEKANELKNLDKLIEEQQDEMHRLQLKLENK</sequence>
<dbReference type="PROSITE" id="PS50082">
    <property type="entry name" value="WD_REPEATS_2"/>
    <property type="match status" value="2"/>
</dbReference>
<evidence type="ECO:0000256" key="2">
    <source>
        <dbReference type="SAM" id="Coils"/>
    </source>
</evidence>
<feature type="repeat" description="WD" evidence="1">
    <location>
        <begin position="602"/>
        <end position="636"/>
    </location>
</feature>
<dbReference type="InterPro" id="IPR015943">
    <property type="entry name" value="WD40/YVTN_repeat-like_dom_sf"/>
</dbReference>
<feature type="repeat" description="WD" evidence="1">
    <location>
        <begin position="481"/>
        <end position="514"/>
    </location>
</feature>
<keyword evidence="3" id="KW-0969">Cilium</keyword>
<keyword evidence="2" id="KW-0175">Coiled coil</keyword>
<dbReference type="PANTHER" id="PTHR32215">
    <property type="entry name" value="CILIA- AND FLAGELLA-ASSOCIATED PROTEIN 57"/>
    <property type="match status" value="1"/>
</dbReference>
<dbReference type="PROSITE" id="PS50294">
    <property type="entry name" value="WD_REPEATS_REGION"/>
    <property type="match status" value="1"/>
</dbReference>
<evidence type="ECO:0000313" key="4">
    <source>
        <dbReference type="Proteomes" id="UP001054837"/>
    </source>
</evidence>
<organism evidence="3 4">
    <name type="scientific">Caerostris darwini</name>
    <dbReference type="NCBI Taxonomy" id="1538125"/>
    <lineage>
        <taxon>Eukaryota</taxon>
        <taxon>Metazoa</taxon>
        <taxon>Ecdysozoa</taxon>
        <taxon>Arthropoda</taxon>
        <taxon>Chelicerata</taxon>
        <taxon>Arachnida</taxon>
        <taxon>Araneae</taxon>
        <taxon>Araneomorphae</taxon>
        <taxon>Entelegynae</taxon>
        <taxon>Araneoidea</taxon>
        <taxon>Araneidae</taxon>
        <taxon>Caerostris</taxon>
    </lineage>
</organism>
<dbReference type="Pfam" id="PF00400">
    <property type="entry name" value="WD40"/>
    <property type="match status" value="2"/>
</dbReference>
<dbReference type="InterPro" id="IPR052993">
    <property type="entry name" value="CFA-57"/>
</dbReference>
<evidence type="ECO:0000256" key="1">
    <source>
        <dbReference type="PROSITE-ProRule" id="PRU00221"/>
    </source>
</evidence>
<keyword evidence="3" id="KW-0966">Cell projection</keyword>
<protein>
    <submittedName>
        <fullName evidence="3">Cilia- and flagella-associated protein 57</fullName>
    </submittedName>
</protein>
<evidence type="ECO:0000313" key="3">
    <source>
        <dbReference type="EMBL" id="GIY15138.1"/>
    </source>
</evidence>
<accession>A0AAV4R4X2</accession>
<feature type="coiled-coil region" evidence="2">
    <location>
        <begin position="840"/>
        <end position="867"/>
    </location>
</feature>
<reference evidence="3 4" key="1">
    <citation type="submission" date="2021-06" db="EMBL/GenBank/DDBJ databases">
        <title>Caerostris darwini draft genome.</title>
        <authorList>
            <person name="Kono N."/>
            <person name="Arakawa K."/>
        </authorList>
    </citation>
    <scope>NUCLEOTIDE SEQUENCE [LARGE SCALE GENOMIC DNA]</scope>
</reference>
<gene>
    <name evidence="3" type="primary">CFAP57</name>
    <name evidence="3" type="ORF">CDAR_562011</name>
</gene>
<proteinExistence type="predicted"/>
<keyword evidence="4" id="KW-1185">Reference proteome</keyword>
<dbReference type="SMART" id="SM00320">
    <property type="entry name" value="WD40"/>
    <property type="match status" value="7"/>
</dbReference>
<keyword evidence="3" id="KW-0282">Flagellum</keyword>
<feature type="coiled-coil region" evidence="2">
    <location>
        <begin position="946"/>
        <end position="973"/>
    </location>
</feature>
<dbReference type="InterPro" id="IPR001680">
    <property type="entry name" value="WD40_rpt"/>
</dbReference>
<name>A0AAV4R4X2_9ARAC</name>